<sequence>MNKLLLIDGNSLTYRGYYATAMSPRGILTTSDGIPTNAILSMNNMLSNIIYAEKPSHIMIAFDAAKKTNRHELFPEYKGGRSKTPEELIQQFPLIKDMIAKMGIKWYEQKGWEADDIIATLAKKASNSGMNVRILSSDKDLLQLVDENTQILFNNKGVKDLKVYTEDNFFEFEGHYPNQVPDMKGIVGDASDNLPGVKGIGAKGANKLLEKYTTLDSVYENINDITGKVQEKLIRDKKIALLCRDIATLNYDVEIPFDFPEMKYKFSISQELLVFFKRYELNSLIKKFSKYANGFPSEEEIIQKSTTFEDKLDIEEIELKDNIETKEKKIEEEDKIEYTNIIF</sequence>
<dbReference type="CDD" id="cd09898">
    <property type="entry name" value="H3TH_53EXO"/>
    <property type="match status" value="1"/>
</dbReference>
<feature type="domain" description="5'-3' exonuclease" evidence="6">
    <location>
        <begin position="2"/>
        <end position="265"/>
    </location>
</feature>
<dbReference type="Gene3D" id="1.10.150.20">
    <property type="entry name" value="5' to 3' exonuclease, C-terminal subdomain"/>
    <property type="match status" value="1"/>
</dbReference>
<keyword evidence="8" id="KW-1185">Reference proteome</keyword>
<keyword evidence="1" id="KW-0540">Nuclease</keyword>
<dbReference type="InterPro" id="IPR008918">
    <property type="entry name" value="HhH2"/>
</dbReference>
<evidence type="ECO:0000313" key="8">
    <source>
        <dbReference type="Proteomes" id="UP000294192"/>
    </source>
</evidence>
<dbReference type="InterPro" id="IPR036279">
    <property type="entry name" value="5-3_exonuclease_C_sf"/>
</dbReference>
<dbReference type="PANTHER" id="PTHR42646:SF2">
    <property type="entry name" value="5'-3' EXONUCLEASE FAMILY PROTEIN"/>
    <property type="match status" value="1"/>
</dbReference>
<dbReference type="SMART" id="SM00279">
    <property type="entry name" value="HhH2"/>
    <property type="match status" value="1"/>
</dbReference>
<dbReference type="GO" id="GO:0033567">
    <property type="term" value="P:DNA replication, Okazaki fragment processing"/>
    <property type="evidence" value="ECO:0007669"/>
    <property type="project" value="InterPro"/>
</dbReference>
<dbReference type="InterPro" id="IPR029060">
    <property type="entry name" value="PIN-like_dom_sf"/>
</dbReference>
<organism evidence="7 8">
    <name type="scientific">Mycoplasma marinum</name>
    <dbReference type="NCBI Taxonomy" id="1937190"/>
    <lineage>
        <taxon>Bacteria</taxon>
        <taxon>Bacillati</taxon>
        <taxon>Mycoplasmatota</taxon>
        <taxon>Mollicutes</taxon>
        <taxon>Mycoplasmataceae</taxon>
        <taxon>Mycoplasma</taxon>
    </lineage>
</organism>
<reference evidence="7 8" key="1">
    <citation type="submission" date="2018-02" db="EMBL/GenBank/DDBJ databases">
        <title>Mycoplasma marinum and Mycoplasma todarodis sp. nov., moderately halophilic and psychrotolerant mycoplasmas isolated from cephalopods.</title>
        <authorList>
            <person name="Viver T."/>
        </authorList>
    </citation>
    <scope>NUCLEOTIDE SEQUENCE [LARGE SCALE GENOMIC DNA]</scope>
    <source>
        <strain evidence="7 8">PE</strain>
    </source>
</reference>
<dbReference type="PANTHER" id="PTHR42646">
    <property type="entry name" value="FLAP ENDONUCLEASE XNI"/>
    <property type="match status" value="1"/>
</dbReference>
<dbReference type="CDD" id="cd09859">
    <property type="entry name" value="PIN_53EXO"/>
    <property type="match status" value="1"/>
</dbReference>
<name>A0A4R0XTX9_9MOLU</name>
<gene>
    <name evidence="7" type="ORF">C4B24_02655</name>
</gene>
<dbReference type="InterPro" id="IPR020046">
    <property type="entry name" value="5-3_exonucl_a-hlix_arch_N"/>
</dbReference>
<dbReference type="RefSeq" id="WP_131599075.1">
    <property type="nucleotide sequence ID" value="NZ_CBDBYK010000012.1"/>
</dbReference>
<evidence type="ECO:0000256" key="3">
    <source>
        <dbReference type="ARBA" id="ARBA00023125"/>
    </source>
</evidence>
<comment type="caution">
    <text evidence="7">The sequence shown here is derived from an EMBL/GenBank/DDBJ whole genome shotgun (WGS) entry which is preliminary data.</text>
</comment>
<dbReference type="GO" id="GO:0017108">
    <property type="term" value="F:5'-flap endonuclease activity"/>
    <property type="evidence" value="ECO:0007669"/>
    <property type="project" value="InterPro"/>
</dbReference>
<keyword evidence="3" id="KW-0238">DNA-binding</keyword>
<dbReference type="SUPFAM" id="SSF47807">
    <property type="entry name" value="5' to 3' exonuclease, C-terminal subdomain"/>
    <property type="match status" value="1"/>
</dbReference>
<dbReference type="InterPro" id="IPR020045">
    <property type="entry name" value="DNA_polI_H3TH"/>
</dbReference>
<keyword evidence="2" id="KW-0378">Hydrolase</keyword>
<dbReference type="Gene3D" id="3.40.50.1010">
    <property type="entry name" value="5'-nuclease"/>
    <property type="match status" value="1"/>
</dbReference>
<evidence type="ECO:0000313" key="7">
    <source>
        <dbReference type="EMBL" id="TCG11237.1"/>
    </source>
</evidence>
<dbReference type="GO" id="GO:0003677">
    <property type="term" value="F:DNA binding"/>
    <property type="evidence" value="ECO:0007669"/>
    <property type="project" value="UniProtKB-KW"/>
</dbReference>
<protein>
    <recommendedName>
        <fullName evidence="5">5'-3' exonuclease</fullName>
    </recommendedName>
</protein>
<evidence type="ECO:0000256" key="1">
    <source>
        <dbReference type="ARBA" id="ARBA00022722"/>
    </source>
</evidence>
<evidence type="ECO:0000256" key="4">
    <source>
        <dbReference type="ARBA" id="ARBA00049957"/>
    </source>
</evidence>
<comment type="function">
    <text evidence="4">5'-3' exonuclease acting preferentially on double-stranded DNA.</text>
</comment>
<dbReference type="Pfam" id="PF02739">
    <property type="entry name" value="5_3_exonuc_N"/>
    <property type="match status" value="1"/>
</dbReference>
<dbReference type="NCBIfam" id="NF011547">
    <property type="entry name" value="PRK14976.1-4"/>
    <property type="match status" value="1"/>
</dbReference>
<dbReference type="InterPro" id="IPR002421">
    <property type="entry name" value="5-3_exonuclease"/>
</dbReference>
<dbReference type="Proteomes" id="UP000294192">
    <property type="component" value="Unassembled WGS sequence"/>
</dbReference>
<dbReference type="EMBL" id="PSZO01000010">
    <property type="protein sequence ID" value="TCG11237.1"/>
    <property type="molecule type" value="Genomic_DNA"/>
</dbReference>
<evidence type="ECO:0000256" key="2">
    <source>
        <dbReference type="ARBA" id="ARBA00022801"/>
    </source>
</evidence>
<dbReference type="GO" id="GO:0008409">
    <property type="term" value="F:5'-3' exonuclease activity"/>
    <property type="evidence" value="ECO:0007669"/>
    <property type="project" value="InterPro"/>
</dbReference>
<dbReference type="OrthoDB" id="9806424at2"/>
<evidence type="ECO:0000259" key="6">
    <source>
        <dbReference type="SMART" id="SM00475"/>
    </source>
</evidence>
<evidence type="ECO:0000256" key="5">
    <source>
        <dbReference type="ARBA" id="ARBA00050026"/>
    </source>
</evidence>
<dbReference type="FunFam" id="1.10.150.20:FF:000003">
    <property type="entry name" value="DNA polymerase I"/>
    <property type="match status" value="1"/>
</dbReference>
<proteinExistence type="predicted"/>
<dbReference type="InterPro" id="IPR038969">
    <property type="entry name" value="FEN"/>
</dbReference>
<accession>A0A4R0XTX9</accession>
<dbReference type="AlphaFoldDB" id="A0A4R0XTX9"/>
<dbReference type="Pfam" id="PF01367">
    <property type="entry name" value="5_3_exonuc"/>
    <property type="match status" value="1"/>
</dbReference>
<dbReference type="SMART" id="SM00475">
    <property type="entry name" value="53EXOc"/>
    <property type="match status" value="1"/>
</dbReference>
<dbReference type="SUPFAM" id="SSF88723">
    <property type="entry name" value="PIN domain-like"/>
    <property type="match status" value="1"/>
</dbReference>